<dbReference type="AlphaFoldDB" id="A0A1C1CTC0"/>
<dbReference type="STRING" id="86049.A0A1C1CTC0"/>
<organism evidence="2 3">
    <name type="scientific">Cladophialophora carrionii</name>
    <dbReference type="NCBI Taxonomy" id="86049"/>
    <lineage>
        <taxon>Eukaryota</taxon>
        <taxon>Fungi</taxon>
        <taxon>Dikarya</taxon>
        <taxon>Ascomycota</taxon>
        <taxon>Pezizomycotina</taxon>
        <taxon>Eurotiomycetes</taxon>
        <taxon>Chaetothyriomycetidae</taxon>
        <taxon>Chaetothyriales</taxon>
        <taxon>Herpotrichiellaceae</taxon>
        <taxon>Cladophialophora</taxon>
    </lineage>
</organism>
<evidence type="ECO:0000259" key="1">
    <source>
        <dbReference type="Pfam" id="PF06985"/>
    </source>
</evidence>
<evidence type="ECO:0000313" key="2">
    <source>
        <dbReference type="EMBL" id="OCT51746.1"/>
    </source>
</evidence>
<evidence type="ECO:0000313" key="3">
    <source>
        <dbReference type="Proteomes" id="UP000094526"/>
    </source>
</evidence>
<dbReference type="eggNOG" id="KOG4177">
    <property type="taxonomic scope" value="Eukaryota"/>
</dbReference>
<reference evidence="3" key="1">
    <citation type="submission" date="2015-07" db="EMBL/GenBank/DDBJ databases">
        <authorList>
            <person name="Teixeira M.M."/>
            <person name="Souza R.C."/>
            <person name="Almeida L.G."/>
            <person name="Vicente V.A."/>
            <person name="de Hoog S."/>
            <person name="Bocca A.L."/>
            <person name="de Almeida S.R."/>
            <person name="Vasconcelos A.T."/>
            <person name="Felipe M.S."/>
        </authorList>
    </citation>
    <scope>NUCLEOTIDE SEQUENCE [LARGE SCALE GENOMIC DNA]</scope>
    <source>
        <strain evidence="3">KSF</strain>
    </source>
</reference>
<gene>
    <name evidence="2" type="ORF">CLCR_08341</name>
</gene>
<protein>
    <submittedName>
        <fullName evidence="2">HET domain containing protein</fullName>
    </submittedName>
</protein>
<dbReference type="Pfam" id="PF06985">
    <property type="entry name" value="HET"/>
    <property type="match status" value="1"/>
</dbReference>
<dbReference type="OrthoDB" id="674604at2759"/>
<name>A0A1C1CTC0_9EURO</name>
<dbReference type="EMBL" id="LGRB01000009">
    <property type="protein sequence ID" value="OCT51746.1"/>
    <property type="molecule type" value="Genomic_DNA"/>
</dbReference>
<dbReference type="PANTHER" id="PTHR10622:SF10">
    <property type="entry name" value="HET DOMAIN-CONTAINING PROTEIN"/>
    <property type="match status" value="1"/>
</dbReference>
<dbReference type="InterPro" id="IPR010730">
    <property type="entry name" value="HET"/>
</dbReference>
<feature type="domain" description="Heterokaryon incompatibility" evidence="1">
    <location>
        <begin position="21"/>
        <end position="146"/>
    </location>
</feature>
<keyword evidence="3" id="KW-1185">Reference proteome</keyword>
<sequence length="569" mass="63826">MWLLDTTSLVLREFQSTPPPYAILSHTWGEGEVSFQELGTLEAKEKAGYWKIERCCEQAKSDGFGYAWVDTCSIDKRSSAELSEAINSMFQWYSQAQVCYAYLADVSLLPGGDDDSVSSKRTISYPRPVWGFPSSRWFERGWTLQELIAPMHVVFFDRDWVEIGTKASLLEDLVEITGIPPEALMDPLSIRFSCVAERMSWAAKRQTTRVEDMAYSLLGIFGVNMPLLYGEGAKAFHRLQRQILAESNDHSIFAWTAPNPPKSLTELHGISVLAESPAMFSRDRAGPVTQKLLSSLPMSSIHPITITNVGLSMVLPIILVDGWCVAVLECLCKGDSIGIYVTGDPSTPRRSRMRPHRLVYLSSDKLQNVRPQSVYMSTDIHDVAPTPGHMQVVLTANINCKRHGWDMIYSCTWRRPHPQAVLKTYYHRRLWSLSVPQVWESGSSGLHTLSVTDFTPVTEGEWLGISFTAVHGDAFSLVFGPKDGRLWCHGIVGLQLLQLERMGAPTAVQQMFLEDDGGFKAEPAWPYFRDRVSYALNASSEMHVVIKLVSGPPLPTYRIELTQEQIPDT</sequence>
<dbReference type="VEuPathDB" id="FungiDB:G647_06354"/>
<comment type="caution">
    <text evidence="2">The sequence shown here is derived from an EMBL/GenBank/DDBJ whole genome shotgun (WGS) entry which is preliminary data.</text>
</comment>
<accession>A0A1C1CTC0</accession>
<proteinExistence type="predicted"/>
<dbReference type="Proteomes" id="UP000094526">
    <property type="component" value="Unassembled WGS sequence"/>
</dbReference>
<dbReference type="VEuPathDB" id="FungiDB:CLCR_08341"/>
<dbReference type="PANTHER" id="PTHR10622">
    <property type="entry name" value="HET DOMAIN-CONTAINING PROTEIN"/>
    <property type="match status" value="1"/>
</dbReference>